<dbReference type="InterPro" id="IPR037923">
    <property type="entry name" value="HTH-like"/>
</dbReference>
<dbReference type="CDD" id="cd02208">
    <property type="entry name" value="cupin_RmlC-like"/>
    <property type="match status" value="1"/>
</dbReference>
<dbReference type="SUPFAM" id="SSF51215">
    <property type="entry name" value="Regulatory protein AraC"/>
    <property type="match status" value="1"/>
</dbReference>
<dbReference type="PROSITE" id="PS01124">
    <property type="entry name" value="HTH_ARAC_FAMILY_2"/>
    <property type="match status" value="1"/>
</dbReference>
<gene>
    <name evidence="5" type="primary">tetD</name>
    <name evidence="5" type="ORF">MAA8898_04490</name>
</gene>
<dbReference type="Pfam" id="PF02311">
    <property type="entry name" value="AraC_binding"/>
    <property type="match status" value="1"/>
</dbReference>
<dbReference type="Gene3D" id="2.60.120.10">
    <property type="entry name" value="Jelly Rolls"/>
    <property type="match status" value="1"/>
</dbReference>
<feature type="domain" description="HTH araC/xylS-type" evidence="4">
    <location>
        <begin position="174"/>
        <end position="272"/>
    </location>
</feature>
<evidence type="ECO:0000313" key="5">
    <source>
        <dbReference type="EMBL" id="SMX49898.1"/>
    </source>
</evidence>
<organism evidence="5 6">
    <name type="scientific">Maliponia aquimaris</name>
    <dbReference type="NCBI Taxonomy" id="1673631"/>
    <lineage>
        <taxon>Bacteria</taxon>
        <taxon>Pseudomonadati</taxon>
        <taxon>Pseudomonadota</taxon>
        <taxon>Alphaproteobacteria</taxon>
        <taxon>Rhodobacterales</taxon>
        <taxon>Paracoccaceae</taxon>
        <taxon>Maliponia</taxon>
    </lineage>
</organism>
<dbReference type="PANTHER" id="PTHR46796">
    <property type="entry name" value="HTH-TYPE TRANSCRIPTIONAL ACTIVATOR RHAS-RELATED"/>
    <property type="match status" value="1"/>
</dbReference>
<dbReference type="GO" id="GO:0043565">
    <property type="term" value="F:sequence-specific DNA binding"/>
    <property type="evidence" value="ECO:0007669"/>
    <property type="project" value="InterPro"/>
</dbReference>
<keyword evidence="6" id="KW-1185">Reference proteome</keyword>
<protein>
    <submittedName>
        <fullName evidence="5">Transposon Tn10 TetD protein</fullName>
    </submittedName>
</protein>
<keyword evidence="1" id="KW-0805">Transcription regulation</keyword>
<keyword evidence="3" id="KW-0804">Transcription</keyword>
<evidence type="ECO:0000256" key="3">
    <source>
        <dbReference type="ARBA" id="ARBA00023163"/>
    </source>
</evidence>
<dbReference type="InterPro" id="IPR018060">
    <property type="entry name" value="HTH_AraC"/>
</dbReference>
<dbReference type="Pfam" id="PF12833">
    <property type="entry name" value="HTH_18"/>
    <property type="match status" value="1"/>
</dbReference>
<dbReference type="InterPro" id="IPR009057">
    <property type="entry name" value="Homeodomain-like_sf"/>
</dbReference>
<proteinExistence type="predicted"/>
<evidence type="ECO:0000259" key="4">
    <source>
        <dbReference type="PROSITE" id="PS01124"/>
    </source>
</evidence>
<dbReference type="AlphaFoldDB" id="A0A238L4I7"/>
<sequence length="276" mass="30848">MSGSLSVFHGDFGRVCLYSMDRRMVPHGHREGHLIYHVQGPPGQVVVNGKAWPLSPGQAVAVSPWQAHYYNPVTTAEPTLALVLYIRPAWFLDAARRASASLSFGRVGVEVTDPIDRLVIATARTMLDPDREDYLLEDKLCALTQMSFDQSWQWTMRGSAFTGPDFTRRDFRIRKALKLMQENVGEAVALDCVAREVGLSRPHFFKLFRTQVGLTPNLYANALRMERAIDRLAATEEAVADIGFDLGFSSQASFSRFFIANGVVPPSVYRRSVHLS</sequence>
<keyword evidence="2" id="KW-0238">DNA-binding</keyword>
<reference evidence="5 6" key="1">
    <citation type="submission" date="2017-05" db="EMBL/GenBank/DDBJ databases">
        <authorList>
            <person name="Song R."/>
            <person name="Chenine A.L."/>
            <person name="Ruprecht R.M."/>
        </authorList>
    </citation>
    <scope>NUCLEOTIDE SEQUENCE [LARGE SCALE GENOMIC DNA]</scope>
    <source>
        <strain evidence="5 6">CECT 8898</strain>
    </source>
</reference>
<name>A0A238L4I7_9RHOB</name>
<dbReference type="SMART" id="SM00342">
    <property type="entry name" value="HTH_ARAC"/>
    <property type="match status" value="1"/>
</dbReference>
<dbReference type="EMBL" id="FXYF01000018">
    <property type="protein sequence ID" value="SMX49898.1"/>
    <property type="molecule type" value="Genomic_DNA"/>
</dbReference>
<evidence type="ECO:0000256" key="1">
    <source>
        <dbReference type="ARBA" id="ARBA00023015"/>
    </source>
</evidence>
<evidence type="ECO:0000256" key="2">
    <source>
        <dbReference type="ARBA" id="ARBA00023125"/>
    </source>
</evidence>
<dbReference type="OrthoDB" id="186587at2"/>
<dbReference type="Proteomes" id="UP000207598">
    <property type="component" value="Unassembled WGS sequence"/>
</dbReference>
<dbReference type="SUPFAM" id="SSF46689">
    <property type="entry name" value="Homeodomain-like"/>
    <property type="match status" value="2"/>
</dbReference>
<dbReference type="GO" id="GO:0003700">
    <property type="term" value="F:DNA-binding transcription factor activity"/>
    <property type="evidence" value="ECO:0007669"/>
    <property type="project" value="InterPro"/>
</dbReference>
<dbReference type="InterPro" id="IPR014710">
    <property type="entry name" value="RmlC-like_jellyroll"/>
</dbReference>
<dbReference type="InterPro" id="IPR003313">
    <property type="entry name" value="AraC-bd"/>
</dbReference>
<accession>A0A238L4I7</accession>
<dbReference type="InterPro" id="IPR050204">
    <property type="entry name" value="AraC_XylS_family_regulators"/>
</dbReference>
<evidence type="ECO:0000313" key="6">
    <source>
        <dbReference type="Proteomes" id="UP000207598"/>
    </source>
</evidence>
<dbReference type="Gene3D" id="1.10.10.60">
    <property type="entry name" value="Homeodomain-like"/>
    <property type="match status" value="2"/>
</dbReference>
<dbReference type="PANTHER" id="PTHR46796:SF2">
    <property type="entry name" value="TRANSCRIPTIONAL REGULATORY PROTEIN"/>
    <property type="match status" value="1"/>
</dbReference>